<evidence type="ECO:0000313" key="1">
    <source>
        <dbReference type="EMBL" id="RUT48422.1"/>
    </source>
</evidence>
<sequence>MFNKLFRVGIMLITLVLIGGCGIPVTPIDMIKPPIAEGSIQRDKISIELINLLPVEVQLIAPLQGRESNDISFGDMDGDGINEAVVVYEENKATGKMLKAALFKQHNEKWRIISQVEGFGYGLEYAGFPDLDHDGRSELVLGWSLGEAGGGLDVYGFSGDELKLLSREDYHGQLDLE</sequence>
<name>A0A433YEW2_9BACL</name>
<dbReference type="OrthoDB" id="2650714at2"/>
<dbReference type="PROSITE" id="PS51257">
    <property type="entry name" value="PROKAR_LIPOPROTEIN"/>
    <property type="match status" value="1"/>
</dbReference>
<accession>A0A433YEW2</accession>
<evidence type="ECO:0000313" key="2">
    <source>
        <dbReference type="Proteomes" id="UP000279446"/>
    </source>
</evidence>
<dbReference type="InterPro" id="IPR028994">
    <property type="entry name" value="Integrin_alpha_N"/>
</dbReference>
<dbReference type="Proteomes" id="UP000279446">
    <property type="component" value="Unassembled WGS sequence"/>
</dbReference>
<reference evidence="1 2" key="1">
    <citation type="submission" date="2018-12" db="EMBL/GenBank/DDBJ databases">
        <authorList>
            <person name="Sun L."/>
            <person name="Chen Z."/>
        </authorList>
    </citation>
    <scope>NUCLEOTIDE SEQUENCE [LARGE SCALE GENOMIC DNA]</scope>
    <source>
        <strain evidence="1 2">DSM 15890</strain>
    </source>
</reference>
<organism evidence="1 2">
    <name type="scientific">Paenibacillus anaericanus</name>
    <dbReference type="NCBI Taxonomy" id="170367"/>
    <lineage>
        <taxon>Bacteria</taxon>
        <taxon>Bacillati</taxon>
        <taxon>Bacillota</taxon>
        <taxon>Bacilli</taxon>
        <taxon>Bacillales</taxon>
        <taxon>Paenibacillaceae</taxon>
        <taxon>Paenibacillus</taxon>
    </lineage>
</organism>
<dbReference type="AlphaFoldDB" id="A0A433YEW2"/>
<dbReference type="EMBL" id="RZNY01000001">
    <property type="protein sequence ID" value="RUT48422.1"/>
    <property type="molecule type" value="Genomic_DNA"/>
</dbReference>
<evidence type="ECO:0008006" key="3">
    <source>
        <dbReference type="Google" id="ProtNLM"/>
    </source>
</evidence>
<keyword evidence="2" id="KW-1185">Reference proteome</keyword>
<dbReference type="SUPFAM" id="SSF69318">
    <property type="entry name" value="Integrin alpha N-terminal domain"/>
    <property type="match status" value="1"/>
</dbReference>
<proteinExistence type="predicted"/>
<dbReference type="RefSeq" id="WP_127190018.1">
    <property type="nucleotide sequence ID" value="NZ_JAUSSS010000004.1"/>
</dbReference>
<comment type="caution">
    <text evidence="1">The sequence shown here is derived from an EMBL/GenBank/DDBJ whole genome shotgun (WGS) entry which is preliminary data.</text>
</comment>
<protein>
    <recommendedName>
        <fullName evidence="3">VCBS repeat-containing protein</fullName>
    </recommendedName>
</protein>
<gene>
    <name evidence="1" type="ORF">EJP82_00280</name>
</gene>